<dbReference type="GO" id="GO:0015935">
    <property type="term" value="C:small ribosomal subunit"/>
    <property type="evidence" value="ECO:0007669"/>
    <property type="project" value="TreeGrafter"/>
</dbReference>
<dbReference type="InterPro" id="IPR036510">
    <property type="entry name" value="Ribosomal_bS20_sf"/>
</dbReference>
<dbReference type="InterPro" id="IPR002583">
    <property type="entry name" value="Ribosomal_bS20"/>
</dbReference>
<name>A0A1F6DB66_9BACT</name>
<dbReference type="SUPFAM" id="SSF46992">
    <property type="entry name" value="Ribosomal protein S20"/>
    <property type="match status" value="1"/>
</dbReference>
<dbReference type="Gene3D" id="1.20.58.110">
    <property type="entry name" value="Ribosomal protein S20"/>
    <property type="match status" value="1"/>
</dbReference>
<dbReference type="NCBIfam" id="TIGR00029">
    <property type="entry name" value="S20"/>
    <property type="match status" value="1"/>
</dbReference>
<evidence type="ECO:0000256" key="7">
    <source>
        <dbReference type="HAMAP-Rule" id="MF_00500"/>
    </source>
</evidence>
<reference evidence="8 9" key="1">
    <citation type="journal article" date="2016" name="Nat. Commun.">
        <title>Thousands of microbial genomes shed light on interconnected biogeochemical processes in an aquifer system.</title>
        <authorList>
            <person name="Anantharaman K."/>
            <person name="Brown C.T."/>
            <person name="Hug L.A."/>
            <person name="Sharon I."/>
            <person name="Castelle C.J."/>
            <person name="Probst A.J."/>
            <person name="Thomas B.C."/>
            <person name="Singh A."/>
            <person name="Wilkins M.J."/>
            <person name="Karaoz U."/>
            <person name="Brodie E.L."/>
            <person name="Williams K.H."/>
            <person name="Hubbard S.S."/>
            <person name="Banfield J.F."/>
        </authorList>
    </citation>
    <scope>NUCLEOTIDE SEQUENCE [LARGE SCALE GENOMIC DNA]</scope>
</reference>
<comment type="function">
    <text evidence="7">Binds directly to 16S ribosomal RNA.</text>
</comment>
<protein>
    <recommendedName>
        <fullName evidence="6 7">Small ribosomal subunit protein bS20</fullName>
    </recommendedName>
</protein>
<evidence type="ECO:0000256" key="5">
    <source>
        <dbReference type="ARBA" id="ARBA00023274"/>
    </source>
</evidence>
<proteinExistence type="inferred from homology"/>
<dbReference type="GO" id="GO:0003735">
    <property type="term" value="F:structural constituent of ribosome"/>
    <property type="evidence" value="ECO:0007669"/>
    <property type="project" value="InterPro"/>
</dbReference>
<dbReference type="PANTHER" id="PTHR33398:SF1">
    <property type="entry name" value="SMALL RIBOSOMAL SUBUNIT PROTEIN BS20C"/>
    <property type="match status" value="1"/>
</dbReference>
<gene>
    <name evidence="7" type="primary">rpsT</name>
    <name evidence="8" type="ORF">A2853_02825</name>
</gene>
<keyword evidence="5 7" id="KW-0687">Ribonucleoprotein</keyword>
<organism evidence="8 9">
    <name type="scientific">Candidatus Kaiserbacteria bacterium RIFCSPHIGHO2_01_FULL_55_17</name>
    <dbReference type="NCBI Taxonomy" id="1798484"/>
    <lineage>
        <taxon>Bacteria</taxon>
        <taxon>Candidatus Kaiseribacteriota</taxon>
    </lineage>
</organism>
<dbReference type="GO" id="GO:0006412">
    <property type="term" value="P:translation"/>
    <property type="evidence" value="ECO:0007669"/>
    <property type="project" value="UniProtKB-UniRule"/>
</dbReference>
<dbReference type="GO" id="GO:0070181">
    <property type="term" value="F:small ribosomal subunit rRNA binding"/>
    <property type="evidence" value="ECO:0007669"/>
    <property type="project" value="TreeGrafter"/>
</dbReference>
<keyword evidence="2 7" id="KW-0699">rRNA-binding</keyword>
<dbReference type="Proteomes" id="UP000177958">
    <property type="component" value="Unassembled WGS sequence"/>
</dbReference>
<evidence type="ECO:0000256" key="4">
    <source>
        <dbReference type="ARBA" id="ARBA00022980"/>
    </source>
</evidence>
<sequence length="88" mass="9645">MANIRSAKKAHRASLRRRVFNARRTKASKGAVKDIARIIAAKDKKAAEGMLSALYKAIDKAAKNGTLKKNTAARMKSRISKRVRAIAP</sequence>
<dbReference type="PANTHER" id="PTHR33398">
    <property type="entry name" value="30S RIBOSOMAL PROTEIN S20"/>
    <property type="match status" value="1"/>
</dbReference>
<accession>A0A1F6DB66</accession>
<evidence type="ECO:0000313" key="8">
    <source>
        <dbReference type="EMBL" id="OGG58673.1"/>
    </source>
</evidence>
<dbReference type="AlphaFoldDB" id="A0A1F6DB66"/>
<evidence type="ECO:0000256" key="3">
    <source>
        <dbReference type="ARBA" id="ARBA00022884"/>
    </source>
</evidence>
<evidence type="ECO:0000256" key="2">
    <source>
        <dbReference type="ARBA" id="ARBA00022730"/>
    </source>
</evidence>
<keyword evidence="4 7" id="KW-0689">Ribosomal protein</keyword>
<dbReference type="HAMAP" id="MF_00500">
    <property type="entry name" value="Ribosomal_bS20"/>
    <property type="match status" value="1"/>
</dbReference>
<evidence type="ECO:0000313" key="9">
    <source>
        <dbReference type="Proteomes" id="UP000177958"/>
    </source>
</evidence>
<keyword evidence="3 7" id="KW-0694">RNA-binding</keyword>
<dbReference type="EMBL" id="MFKX01000001">
    <property type="protein sequence ID" value="OGG58673.1"/>
    <property type="molecule type" value="Genomic_DNA"/>
</dbReference>
<comment type="caution">
    <text evidence="8">The sequence shown here is derived from an EMBL/GenBank/DDBJ whole genome shotgun (WGS) entry which is preliminary data.</text>
</comment>
<evidence type="ECO:0000256" key="1">
    <source>
        <dbReference type="ARBA" id="ARBA00007634"/>
    </source>
</evidence>
<comment type="similarity">
    <text evidence="1 7">Belongs to the bacterial ribosomal protein bS20 family.</text>
</comment>
<evidence type="ECO:0000256" key="6">
    <source>
        <dbReference type="ARBA" id="ARBA00035136"/>
    </source>
</evidence>
<dbReference type="Pfam" id="PF01649">
    <property type="entry name" value="Ribosomal_S20p"/>
    <property type="match status" value="1"/>
</dbReference>